<proteinExistence type="predicted"/>
<evidence type="ECO:0000313" key="3">
    <source>
        <dbReference type="Proteomes" id="UP001056201"/>
    </source>
</evidence>
<dbReference type="Proteomes" id="UP001056201">
    <property type="component" value="Chromosome 2"/>
</dbReference>
<keyword evidence="3" id="KW-1185">Reference proteome</keyword>
<gene>
    <name evidence="2" type="ORF">MW290_14405</name>
</gene>
<dbReference type="EMBL" id="CP097636">
    <property type="protein sequence ID" value="URI10211.1"/>
    <property type="molecule type" value="Genomic_DNA"/>
</dbReference>
<sequence length="170" mass="18780">MSRTLLVLAVLVLTGGFALLNWTAFATPTPLYLGFTTVEAPLGLIMLCLVALLSVVFVIWAISLQATLLMEQRRLNKDLQAQRQLADTAEASRFTELRSFIAAETLRIAQSSEQTRAALVQRMEQLEDRQRLAFEQNANAIAATLGELEDRLERGQPAGGMALTADRSRF</sequence>
<evidence type="ECO:0000313" key="2">
    <source>
        <dbReference type="EMBL" id="URI10211.1"/>
    </source>
</evidence>
<feature type="transmembrane region" description="Helical" evidence="1">
    <location>
        <begin position="42"/>
        <end position="64"/>
    </location>
</feature>
<reference evidence="2" key="1">
    <citation type="submission" date="2022-05" db="EMBL/GenBank/DDBJ databases">
        <title>An RpoN-dependent PEP-CTERM gene is involved in floc formation of an Aquincola tertiaricarbonis strain.</title>
        <authorList>
            <person name="Qiu D."/>
            <person name="Xia M."/>
        </authorList>
    </citation>
    <scope>NUCLEOTIDE SEQUENCE</scope>
    <source>
        <strain evidence="2">RN12</strain>
    </source>
</reference>
<keyword evidence="1" id="KW-1133">Transmembrane helix</keyword>
<keyword evidence="1" id="KW-0812">Transmembrane</keyword>
<evidence type="ECO:0000256" key="1">
    <source>
        <dbReference type="SAM" id="Phobius"/>
    </source>
</evidence>
<accession>A0ABY4SDK4</accession>
<keyword evidence="1" id="KW-0472">Membrane</keyword>
<organism evidence="2 3">
    <name type="scientific">Aquincola tertiaricarbonis</name>
    <dbReference type="NCBI Taxonomy" id="391953"/>
    <lineage>
        <taxon>Bacteria</taxon>
        <taxon>Pseudomonadati</taxon>
        <taxon>Pseudomonadota</taxon>
        <taxon>Betaproteobacteria</taxon>
        <taxon>Burkholderiales</taxon>
        <taxon>Sphaerotilaceae</taxon>
        <taxon>Aquincola</taxon>
    </lineage>
</organism>
<dbReference type="RefSeq" id="WP_250198416.1">
    <property type="nucleotide sequence ID" value="NZ_CP097636.1"/>
</dbReference>
<name>A0ABY4SDK4_AQUTE</name>
<protein>
    <submittedName>
        <fullName evidence="2">LapA family protein</fullName>
    </submittedName>
</protein>